<keyword evidence="4" id="KW-0812">Transmembrane</keyword>
<comment type="subcellular location">
    <subcellularLocation>
        <location evidence="1">Membrane</location>
    </subcellularLocation>
</comment>
<feature type="region of interest" description="Disordered" evidence="3">
    <location>
        <begin position="25"/>
        <end position="107"/>
    </location>
</feature>
<evidence type="ECO:0000256" key="3">
    <source>
        <dbReference type="SAM" id="MobiDB-lite"/>
    </source>
</evidence>
<sequence>MSYRDPYAGQYGAYQHNAYAESEADFNPYMNNRQQAGTQPYGQTTSAPSYGAYGTYQDEPLPDHEAYPSAARDGRPDTQQTLTGGSMPPKDEAFIAPPPPPVKQESTFDMTDFARPRERNAAALRRYRMDFQGNLWTKGGRGRCVGRFCCCTLMIAVFLIISIVLALALWIRPPSIVLSDVQPVSTGSTVQLQADGITINLGVNISVSNPNYFAVNFKQIKAEIFYPINNTDIGGGVSNDIVFNSHSQKNFTFPFAINYKMQNDPSNKVLVDLATKCGFPSGVKSDIAVDYKITLGLRILFITVSPTVSNTFRFGCPLEQGQLEQLLKNAGLSLGGLGGQAPAPE</sequence>
<accession>A0ABR3ITJ2</accession>
<organism evidence="5 6">
    <name type="scientific">Hohenbuehelia grisea</name>
    <dbReference type="NCBI Taxonomy" id="104357"/>
    <lineage>
        <taxon>Eukaryota</taxon>
        <taxon>Fungi</taxon>
        <taxon>Dikarya</taxon>
        <taxon>Basidiomycota</taxon>
        <taxon>Agaricomycotina</taxon>
        <taxon>Agaricomycetes</taxon>
        <taxon>Agaricomycetidae</taxon>
        <taxon>Agaricales</taxon>
        <taxon>Pleurotineae</taxon>
        <taxon>Pleurotaceae</taxon>
        <taxon>Hohenbuehelia</taxon>
    </lineage>
</organism>
<protein>
    <recommendedName>
        <fullName evidence="7">Late embryogenesis abundant protein LEA-2 subgroup domain-containing protein</fullName>
    </recommendedName>
</protein>
<reference evidence="6" key="1">
    <citation type="submission" date="2024-06" db="EMBL/GenBank/DDBJ databases">
        <title>Multi-omics analyses provide insights into the biosynthesis of the anticancer antibiotic pleurotin in Hohenbuehelia grisea.</title>
        <authorList>
            <person name="Weaver J.A."/>
            <person name="Alberti F."/>
        </authorList>
    </citation>
    <scope>NUCLEOTIDE SEQUENCE [LARGE SCALE GENOMIC DNA]</scope>
    <source>
        <strain evidence="6">T-177</strain>
    </source>
</reference>
<evidence type="ECO:0008006" key="7">
    <source>
        <dbReference type="Google" id="ProtNLM"/>
    </source>
</evidence>
<comment type="caution">
    <text evidence="5">The sequence shown here is derived from an EMBL/GenBank/DDBJ whole genome shotgun (WGS) entry which is preliminary data.</text>
</comment>
<feature type="transmembrane region" description="Helical" evidence="4">
    <location>
        <begin position="148"/>
        <end position="171"/>
    </location>
</feature>
<evidence type="ECO:0000313" key="5">
    <source>
        <dbReference type="EMBL" id="KAL0946645.1"/>
    </source>
</evidence>
<keyword evidence="2 4" id="KW-0472">Membrane</keyword>
<dbReference type="PANTHER" id="PTHR31234:SF2">
    <property type="entry name" value="OS05G0199100 PROTEIN"/>
    <property type="match status" value="1"/>
</dbReference>
<evidence type="ECO:0000256" key="1">
    <source>
        <dbReference type="ARBA" id="ARBA00004370"/>
    </source>
</evidence>
<name>A0ABR3ITJ2_9AGAR</name>
<dbReference type="Proteomes" id="UP001556367">
    <property type="component" value="Unassembled WGS sequence"/>
</dbReference>
<dbReference type="SUPFAM" id="SSF117070">
    <property type="entry name" value="LEA14-like"/>
    <property type="match status" value="1"/>
</dbReference>
<dbReference type="Gene3D" id="2.60.40.1820">
    <property type="match status" value="1"/>
</dbReference>
<gene>
    <name evidence="5" type="ORF">HGRIS_012839</name>
</gene>
<keyword evidence="6" id="KW-1185">Reference proteome</keyword>
<evidence type="ECO:0000256" key="4">
    <source>
        <dbReference type="SAM" id="Phobius"/>
    </source>
</evidence>
<feature type="compositionally biased region" description="Polar residues" evidence="3">
    <location>
        <begin position="29"/>
        <end position="48"/>
    </location>
</feature>
<feature type="compositionally biased region" description="Basic and acidic residues" evidence="3">
    <location>
        <begin position="61"/>
        <end position="76"/>
    </location>
</feature>
<proteinExistence type="predicted"/>
<dbReference type="PANTHER" id="PTHR31234">
    <property type="entry name" value="LATE EMBRYOGENESIS ABUNDANT (LEA) HYDROXYPROLINE-RICH GLYCOPROTEIN FAMILY"/>
    <property type="match status" value="1"/>
</dbReference>
<evidence type="ECO:0000313" key="6">
    <source>
        <dbReference type="Proteomes" id="UP001556367"/>
    </source>
</evidence>
<keyword evidence="4" id="KW-1133">Transmembrane helix</keyword>
<evidence type="ECO:0000256" key="2">
    <source>
        <dbReference type="ARBA" id="ARBA00023136"/>
    </source>
</evidence>
<dbReference type="InterPro" id="IPR044839">
    <property type="entry name" value="NDR1-like"/>
</dbReference>
<dbReference type="EMBL" id="JASNQZ010000015">
    <property type="protein sequence ID" value="KAL0946645.1"/>
    <property type="molecule type" value="Genomic_DNA"/>
</dbReference>